<dbReference type="AlphaFoldDB" id="A0AA97P3Z8"/>
<dbReference type="PANTHER" id="PTHR42918:SF5">
    <property type="entry name" value="LYSINE--TRNA LIGASE, MITOCHONDRIAL"/>
    <property type="match status" value="1"/>
</dbReference>
<dbReference type="PRINTS" id="PR00982">
    <property type="entry name" value="TRNASYNTHLYS"/>
</dbReference>
<evidence type="ECO:0000259" key="6">
    <source>
        <dbReference type="PROSITE" id="PS50862"/>
    </source>
</evidence>
<feature type="compositionally biased region" description="Polar residues" evidence="5">
    <location>
        <begin position="69"/>
        <end position="79"/>
    </location>
</feature>
<sequence length="638" mass="70499">MFSLGRSSLRCAHRAGLPRPRLASEVVVQNRTLPRCYSVSRDPSELKGRREPAASEPSNFLSSVKDAKPNQTGQATTQVDAVKPSWTVESKTTTKIKNIADMPLSKLFDVCPSDSNSGRMRVVRGIEDIDEPLTAKGRIMNIRSHGSLIFLDIAGDYETLQVAISYAFLKEKSPAEMEGVSLRDFKAKGAQLQRGDWVVAAGHMEADRRDGLRMRAHNFPSIRAKALNIPPLSVIDDGLMSQSRHLDLMLNKVSVDALRARARIIQTVRRTLDDRGYVEVQTPLLAGSAGGATARPFATTATEFGSSQHLALRVAPELWLKRLVMGGMDRVYEVGPCFRNEGVDATHNPEFTMCEFYEAWADLDHLMLMTERLMQLISSDLKAASKDAEAVGRRPWLLPDMDRIASTFCEEGTTPKVHFITRLEQALGFKLPDLESTTALAELIMKLRERGEDADILAAADYPEQGDAATTTAPMTLPKLLDDLGSKYVEKCSTVGPHRAFFVTHHPACMAPLARSGVCPITKQKVALRAEFFVNGVELANMYEEEFEADEQERKFNAAARLRRDAVGLNSDEASYVLAMRGGMPPTGGWGCGIDRLAMLFTGKPRIRDVLTFGNLRNVVHATRLPGPWNAAAKRFRL</sequence>
<evidence type="ECO:0000256" key="2">
    <source>
        <dbReference type="ARBA" id="ARBA00022741"/>
    </source>
</evidence>
<dbReference type="GO" id="GO:0004824">
    <property type="term" value="F:lysine-tRNA ligase activity"/>
    <property type="evidence" value="ECO:0007669"/>
    <property type="project" value="InterPro"/>
</dbReference>
<feature type="compositionally biased region" description="Basic and acidic residues" evidence="5">
    <location>
        <begin position="42"/>
        <end position="53"/>
    </location>
</feature>
<reference evidence="7" key="1">
    <citation type="journal article" date="2012" name="PLoS Genet.">
        <title>Comparative analysis of the genomes of two field isolates of the rice blast fungus Magnaporthe oryzae.</title>
        <authorList>
            <person name="Xue M."/>
            <person name="Yang J."/>
            <person name="Li Z."/>
            <person name="Hu S."/>
            <person name="Yao N."/>
            <person name="Dean R.A."/>
            <person name="Zhao W."/>
            <person name="Shen M."/>
            <person name="Zhang H."/>
            <person name="Li C."/>
            <person name="Liu L."/>
            <person name="Cao L."/>
            <person name="Xu X."/>
            <person name="Xing Y."/>
            <person name="Hsiang T."/>
            <person name="Zhang Z."/>
            <person name="Xu J.R."/>
            <person name="Peng Y.L."/>
        </authorList>
    </citation>
    <scope>NUCLEOTIDE SEQUENCE</scope>
    <source>
        <strain evidence="7">Y34</strain>
    </source>
</reference>
<dbReference type="SUPFAM" id="SSF50249">
    <property type="entry name" value="Nucleic acid-binding proteins"/>
    <property type="match status" value="1"/>
</dbReference>
<dbReference type="GO" id="GO:0005739">
    <property type="term" value="C:mitochondrion"/>
    <property type="evidence" value="ECO:0007669"/>
    <property type="project" value="TreeGrafter"/>
</dbReference>
<dbReference type="Gene3D" id="2.40.50.140">
    <property type="entry name" value="Nucleic acid-binding proteins"/>
    <property type="match status" value="1"/>
</dbReference>
<name>A0AA97P3Z8_PYRO3</name>
<dbReference type="PROSITE" id="PS50862">
    <property type="entry name" value="AA_TRNA_LIGASE_II"/>
    <property type="match status" value="1"/>
</dbReference>
<keyword evidence="2" id="KW-0547">Nucleotide-binding</keyword>
<proteinExistence type="predicted"/>
<evidence type="ECO:0000256" key="3">
    <source>
        <dbReference type="ARBA" id="ARBA00022840"/>
    </source>
</evidence>
<dbReference type="PANTHER" id="PTHR42918">
    <property type="entry name" value="LYSYL-TRNA SYNTHETASE"/>
    <property type="match status" value="1"/>
</dbReference>
<organism evidence="7">
    <name type="scientific">Pyricularia oryzae (strain Y34)</name>
    <name type="common">Rice blast fungus</name>
    <name type="synonym">Magnaporthe oryzae</name>
    <dbReference type="NCBI Taxonomy" id="1143189"/>
    <lineage>
        <taxon>Eukaryota</taxon>
        <taxon>Fungi</taxon>
        <taxon>Dikarya</taxon>
        <taxon>Ascomycota</taxon>
        <taxon>Pezizomycotina</taxon>
        <taxon>Sordariomycetes</taxon>
        <taxon>Sordariomycetidae</taxon>
        <taxon>Magnaporthales</taxon>
        <taxon>Pyriculariaceae</taxon>
        <taxon>Pyricularia</taxon>
    </lineage>
</organism>
<dbReference type="GO" id="GO:0070154">
    <property type="term" value="P:mitochondrial lysyl-tRNA aminoacylation"/>
    <property type="evidence" value="ECO:0007669"/>
    <property type="project" value="TreeGrafter"/>
</dbReference>
<dbReference type="InterPro" id="IPR018149">
    <property type="entry name" value="Lys-tRNA-synth_II_C"/>
</dbReference>
<protein>
    <submittedName>
        <fullName evidence="7">Lysyl-tRNA synthetase</fullName>
    </submittedName>
</protein>
<dbReference type="Pfam" id="PF00152">
    <property type="entry name" value="tRNA-synt_2"/>
    <property type="match status" value="1"/>
</dbReference>
<dbReference type="SUPFAM" id="SSF55681">
    <property type="entry name" value="Class II aaRS and biotin synthetases"/>
    <property type="match status" value="1"/>
</dbReference>
<accession>A0AA97P3Z8</accession>
<evidence type="ECO:0000256" key="4">
    <source>
        <dbReference type="ARBA" id="ARBA00023146"/>
    </source>
</evidence>
<keyword evidence="4" id="KW-0030">Aminoacyl-tRNA synthetase</keyword>
<dbReference type="Proteomes" id="UP000011086">
    <property type="component" value="Unassembled WGS sequence"/>
</dbReference>
<dbReference type="GO" id="GO:0000049">
    <property type="term" value="F:tRNA binding"/>
    <property type="evidence" value="ECO:0007669"/>
    <property type="project" value="TreeGrafter"/>
</dbReference>
<dbReference type="EMBL" id="JH793436">
    <property type="protein sequence ID" value="ELQ41568.1"/>
    <property type="molecule type" value="Genomic_DNA"/>
</dbReference>
<dbReference type="InterPro" id="IPR045864">
    <property type="entry name" value="aa-tRNA-synth_II/BPL/LPL"/>
</dbReference>
<keyword evidence="3" id="KW-0067">ATP-binding</keyword>
<dbReference type="InterPro" id="IPR012340">
    <property type="entry name" value="NA-bd_OB-fold"/>
</dbReference>
<evidence type="ECO:0000256" key="5">
    <source>
        <dbReference type="SAM" id="MobiDB-lite"/>
    </source>
</evidence>
<gene>
    <name evidence="7" type="ORF">OOU_Y34scaffold00267g5</name>
</gene>
<dbReference type="GO" id="GO:0005524">
    <property type="term" value="F:ATP binding"/>
    <property type="evidence" value="ECO:0007669"/>
    <property type="project" value="UniProtKB-KW"/>
</dbReference>
<feature type="domain" description="Aminoacyl-transfer RNA synthetases class-II family profile" evidence="6">
    <location>
        <begin position="256"/>
        <end position="626"/>
    </location>
</feature>
<dbReference type="Gene3D" id="3.30.930.10">
    <property type="entry name" value="Bira Bifunctional Protein, Domain 2"/>
    <property type="match status" value="1"/>
</dbReference>
<evidence type="ECO:0000313" key="7">
    <source>
        <dbReference type="EMBL" id="ELQ41568.1"/>
    </source>
</evidence>
<feature type="region of interest" description="Disordered" evidence="5">
    <location>
        <begin position="38"/>
        <end position="79"/>
    </location>
</feature>
<dbReference type="InterPro" id="IPR004364">
    <property type="entry name" value="Aa-tRNA-synt_II"/>
</dbReference>
<dbReference type="InterPro" id="IPR006195">
    <property type="entry name" value="aa-tRNA-synth_II"/>
</dbReference>
<keyword evidence="1" id="KW-0436">Ligase</keyword>
<dbReference type="SMR" id="A0AA97P3Z8"/>
<evidence type="ECO:0000256" key="1">
    <source>
        <dbReference type="ARBA" id="ARBA00022598"/>
    </source>
</evidence>